<keyword evidence="7" id="KW-1185">Reference proteome</keyword>
<comment type="pathway">
    <text evidence="1">Carbohydrate metabolism; tricarboxylic acid cycle.</text>
</comment>
<accession>A0ABY1C715</accession>
<evidence type="ECO:0000256" key="1">
    <source>
        <dbReference type="ARBA" id="ARBA00005163"/>
    </source>
</evidence>
<dbReference type="InterPro" id="IPR016143">
    <property type="entry name" value="Citrate_synth-like_sm_a-sub"/>
</dbReference>
<dbReference type="InterPro" id="IPR002020">
    <property type="entry name" value="Citrate_synthase"/>
</dbReference>
<dbReference type="Gene3D" id="1.10.230.10">
    <property type="entry name" value="Cytochrome P450-Terp, domain 2"/>
    <property type="match status" value="1"/>
</dbReference>
<dbReference type="RefSeq" id="WP_100042093.1">
    <property type="nucleotide sequence ID" value="NZ_LT630003.1"/>
</dbReference>
<reference evidence="6 7" key="1">
    <citation type="submission" date="2016-10" db="EMBL/GenBank/DDBJ databases">
        <authorList>
            <person name="Varghese N."/>
            <person name="Submissions S."/>
        </authorList>
    </citation>
    <scope>NUCLEOTIDE SEQUENCE [LARGE SCALE GENOMIC DNA]</scope>
    <source>
        <strain evidence="6 7">ATCC 19403</strain>
    </source>
</reference>
<comment type="similarity">
    <text evidence="2 5">Belongs to the citrate synthase family.</text>
</comment>
<dbReference type="PIRSF" id="PIRSF001369">
    <property type="entry name" value="Citrate_synth"/>
    <property type="match status" value="1"/>
</dbReference>
<dbReference type="SUPFAM" id="SSF48256">
    <property type="entry name" value="Citrate synthase"/>
    <property type="match status" value="1"/>
</dbReference>
<evidence type="ECO:0000256" key="5">
    <source>
        <dbReference type="PIRNR" id="PIRNR001369"/>
    </source>
</evidence>
<dbReference type="Pfam" id="PF00285">
    <property type="entry name" value="Citrate_synt"/>
    <property type="match status" value="1"/>
</dbReference>
<dbReference type="Proteomes" id="UP000198970">
    <property type="component" value="Chromosome I"/>
</dbReference>
<dbReference type="PANTHER" id="PTHR11739">
    <property type="entry name" value="CITRATE SYNTHASE"/>
    <property type="match status" value="1"/>
</dbReference>
<organism evidence="6 7">
    <name type="scientific">Lacrimispora sphenoides JCM 1415</name>
    <dbReference type="NCBI Taxonomy" id="1297793"/>
    <lineage>
        <taxon>Bacteria</taxon>
        <taxon>Bacillati</taxon>
        <taxon>Bacillota</taxon>
        <taxon>Clostridia</taxon>
        <taxon>Lachnospirales</taxon>
        <taxon>Lachnospiraceae</taxon>
        <taxon>Lacrimispora</taxon>
    </lineage>
</organism>
<dbReference type="NCBIfam" id="NF010635">
    <property type="entry name" value="PRK14032.1"/>
    <property type="match status" value="1"/>
</dbReference>
<proteinExistence type="inferred from homology"/>
<dbReference type="PRINTS" id="PR00143">
    <property type="entry name" value="CITRTSNTHASE"/>
</dbReference>
<dbReference type="InterPro" id="IPR036969">
    <property type="entry name" value="Citrate_synthase_sf"/>
</dbReference>
<name>A0ABY1C715_9FIRM</name>
<evidence type="ECO:0000313" key="7">
    <source>
        <dbReference type="Proteomes" id="UP000198970"/>
    </source>
</evidence>
<protein>
    <recommendedName>
        <fullName evidence="5">Citrate synthase</fullName>
    </recommendedName>
</protein>
<sequence length="447" mass="50444">MNNFFIAQTFGKSSNFTDIPNNLFKEHNVKKGLRNEDGTGVRVGLTRVSDVVGYEIEDGKKVNVPGKLYYRGIEIGDLVNGKNNERYGFEETSFLLLFGYLPSKKELREFTSTLSQNYHLPDEFLEKNMLRTPSRNLMNSLQQSILALYDYDEEPDNVDPYETLLKGINIMAKLPSLSVYAYQSKVHYYERDSLIIHYPKPEYSMAENILYMLRRDGVFTEQEANLLDVMLMIHADHGGGNNSTFTNVVISSTGTDIYSAISASIGSLKGPKHGGANICCSEMIKAIEKEIGLKATEVQMKGVIQKILAKDFYDNSGLVYGLGHAVYTVSDPRADLLKVCCEKLAKQKNREDEYEFLTKFEKVAKACLAGNGKTLSNNVDFYSGFAYNMLQIPEDMYTPLFVCSRMAGWLAHNIENKLYDGRIMRPATKYVGETISYKKKRGTIAYG</sequence>
<dbReference type="Gene3D" id="1.10.580.10">
    <property type="entry name" value="Citrate Synthase, domain 1"/>
    <property type="match status" value="1"/>
</dbReference>
<comment type="catalytic activity">
    <reaction evidence="4">
        <text>oxaloacetate + acetyl-CoA + H2O = citrate + CoA + H(+)</text>
        <dbReference type="Rhea" id="RHEA:16845"/>
        <dbReference type="ChEBI" id="CHEBI:15377"/>
        <dbReference type="ChEBI" id="CHEBI:15378"/>
        <dbReference type="ChEBI" id="CHEBI:16452"/>
        <dbReference type="ChEBI" id="CHEBI:16947"/>
        <dbReference type="ChEBI" id="CHEBI:57287"/>
        <dbReference type="ChEBI" id="CHEBI:57288"/>
        <dbReference type="EC" id="2.3.3.16"/>
    </reaction>
</comment>
<evidence type="ECO:0000256" key="3">
    <source>
        <dbReference type="ARBA" id="ARBA00022679"/>
    </source>
</evidence>
<gene>
    <name evidence="6" type="ORF">SAMN02745906_1690</name>
</gene>
<evidence type="ECO:0000256" key="4">
    <source>
        <dbReference type="ARBA" id="ARBA00049288"/>
    </source>
</evidence>
<keyword evidence="3 5" id="KW-0808">Transferase</keyword>
<dbReference type="PANTHER" id="PTHR11739:SF4">
    <property type="entry name" value="CITRATE SYNTHASE, PEROXISOMAL"/>
    <property type="match status" value="1"/>
</dbReference>
<evidence type="ECO:0000256" key="2">
    <source>
        <dbReference type="ARBA" id="ARBA00010566"/>
    </source>
</evidence>
<dbReference type="EMBL" id="LT630003">
    <property type="protein sequence ID" value="SET75981.1"/>
    <property type="molecule type" value="Genomic_DNA"/>
</dbReference>
<dbReference type="InterPro" id="IPR024176">
    <property type="entry name" value="Citrate_synthase_bac-typ"/>
</dbReference>
<evidence type="ECO:0000313" key="6">
    <source>
        <dbReference type="EMBL" id="SET75981.1"/>
    </source>
</evidence>
<dbReference type="InterPro" id="IPR016142">
    <property type="entry name" value="Citrate_synth-like_lrg_a-sub"/>
</dbReference>